<dbReference type="PANTHER" id="PTHR45586">
    <property type="entry name" value="TPR REPEAT-CONTAINING PROTEIN PA4667"/>
    <property type="match status" value="1"/>
</dbReference>
<proteinExistence type="predicted"/>
<name>A0A1G6L9V3_9BURK</name>
<dbReference type="PANTHER" id="PTHR45586:SF1">
    <property type="entry name" value="LIPOPOLYSACCHARIDE ASSEMBLY PROTEIN B"/>
    <property type="match status" value="1"/>
</dbReference>
<dbReference type="Proteomes" id="UP000198781">
    <property type="component" value="Unassembled WGS sequence"/>
</dbReference>
<dbReference type="EMBL" id="FMZC01000002">
    <property type="protein sequence ID" value="SDC39817.1"/>
    <property type="molecule type" value="Genomic_DNA"/>
</dbReference>
<dbReference type="Pfam" id="PF13374">
    <property type="entry name" value="TPR_10"/>
    <property type="match status" value="1"/>
</dbReference>
<dbReference type="SUPFAM" id="SSF48452">
    <property type="entry name" value="TPR-like"/>
    <property type="match status" value="2"/>
</dbReference>
<dbReference type="InterPro" id="IPR011990">
    <property type="entry name" value="TPR-like_helical_dom_sf"/>
</dbReference>
<sequence length="553" mass="61602">MDALIQAGQEALARGDYAHLCRLWSGSTVFSHLEDEAIASVFQQCRAAAERGQDAEWPWLMQCSIYLDCSDQFIANRATALRSTWEWAQKAIDLAPGNALAHRLAGSACYWMGDHPRAIAAYRQSNTLQPQVDLQVRLFEMALRPDGSSFRELPLDLRDDEASNYYRAGVTLGKWLADIDDAADAAYIAAIQVALYERCSALYALCLVHHEGNPFNADGHTFAMCCNNLGQLYNAQGRHEEALKLIQQGLEHSEFQYLRQNLRDTYRHLGMAKEAADSSLTLLQHYDLEPALFFDCAQTACSYLNRIGQSEDVLQIIDAADETYQSLSEDMQQECLAIYAKLSVHRALAASQLGGTSPSAMDEGLIEKALEDSPQDLELRLAHCSLLVNRQAYAEALASYGSLVHDAAAAQNARVFRNALGARGYLLLYHLNDPLQALQDYNAIEHGGHLDFYTCYYQANCHYVLKDVGATLAAGRRASERINDAITRDDPQSVAQLHMMLANSHFDAGDFPAAVRAYEASLIHDDRPDVRENYVLAQQLAQPKKGWLSRLLR</sequence>
<evidence type="ECO:0000313" key="3">
    <source>
        <dbReference type="EMBL" id="SDC39817.1"/>
    </source>
</evidence>
<dbReference type="STRING" id="187868.SAMN05192589_102104"/>
<keyword evidence="1" id="KW-0677">Repeat</keyword>
<dbReference type="Gene3D" id="1.25.40.10">
    <property type="entry name" value="Tetratricopeptide repeat domain"/>
    <property type="match status" value="3"/>
</dbReference>
<reference evidence="3 4" key="1">
    <citation type="submission" date="2016-10" db="EMBL/GenBank/DDBJ databases">
        <authorList>
            <person name="de Groot N.N."/>
        </authorList>
    </citation>
    <scope>NUCLEOTIDE SEQUENCE [LARGE SCALE GENOMIC DNA]</scope>
    <source>
        <strain evidence="3 4">DSM 16619</strain>
    </source>
</reference>
<accession>A0A1G6L9V3</accession>
<protein>
    <submittedName>
        <fullName evidence="3">Tetratricopeptide repeat-containing protein</fullName>
    </submittedName>
</protein>
<dbReference type="RefSeq" id="WP_092740308.1">
    <property type="nucleotide sequence ID" value="NZ_FMZC01000002.1"/>
</dbReference>
<evidence type="ECO:0000256" key="2">
    <source>
        <dbReference type="ARBA" id="ARBA00022803"/>
    </source>
</evidence>
<gene>
    <name evidence="3" type="ORF">SAMN05192589_102104</name>
</gene>
<dbReference type="InterPro" id="IPR051012">
    <property type="entry name" value="CellSynth/LPSAsmb/PSIAsmb"/>
</dbReference>
<dbReference type="SMART" id="SM00028">
    <property type="entry name" value="TPR"/>
    <property type="match status" value="4"/>
</dbReference>
<keyword evidence="2" id="KW-0802">TPR repeat</keyword>
<keyword evidence="4" id="KW-1185">Reference proteome</keyword>
<dbReference type="AlphaFoldDB" id="A0A1G6L9V3"/>
<organism evidence="3 4">
    <name type="scientific">Paracidovorax valerianellae</name>
    <dbReference type="NCBI Taxonomy" id="187868"/>
    <lineage>
        <taxon>Bacteria</taxon>
        <taxon>Pseudomonadati</taxon>
        <taxon>Pseudomonadota</taxon>
        <taxon>Betaproteobacteria</taxon>
        <taxon>Burkholderiales</taxon>
        <taxon>Comamonadaceae</taxon>
        <taxon>Paracidovorax</taxon>
    </lineage>
</organism>
<dbReference type="OrthoDB" id="9032021at2"/>
<dbReference type="InterPro" id="IPR019734">
    <property type="entry name" value="TPR_rpt"/>
</dbReference>
<evidence type="ECO:0000313" key="4">
    <source>
        <dbReference type="Proteomes" id="UP000198781"/>
    </source>
</evidence>
<evidence type="ECO:0000256" key="1">
    <source>
        <dbReference type="ARBA" id="ARBA00022737"/>
    </source>
</evidence>